<feature type="transmembrane region" description="Helical" evidence="9">
    <location>
        <begin position="7"/>
        <end position="28"/>
    </location>
</feature>
<dbReference type="Proteomes" id="UP000036196">
    <property type="component" value="Unassembled WGS sequence"/>
</dbReference>
<feature type="transmembrane region" description="Helical" evidence="9">
    <location>
        <begin position="40"/>
        <end position="58"/>
    </location>
</feature>
<proteinExistence type="inferred from homology"/>
<dbReference type="PIRSF" id="PIRSF006060">
    <property type="entry name" value="AA_transporter"/>
    <property type="match status" value="1"/>
</dbReference>
<keyword evidence="6" id="KW-0029">Amino-acid transport</keyword>
<evidence type="ECO:0000256" key="6">
    <source>
        <dbReference type="ARBA" id="ARBA00022970"/>
    </source>
</evidence>
<keyword evidence="3" id="KW-0813">Transport</keyword>
<evidence type="ECO:0000256" key="2">
    <source>
        <dbReference type="ARBA" id="ARBA00008220"/>
    </source>
</evidence>
<feature type="transmembrane region" description="Helical" evidence="9">
    <location>
        <begin position="323"/>
        <end position="344"/>
    </location>
</feature>
<evidence type="ECO:0000256" key="4">
    <source>
        <dbReference type="ARBA" id="ARBA00022475"/>
    </source>
</evidence>
<dbReference type="RefSeq" id="WP_043082010.1">
    <property type="nucleotide sequence ID" value="NZ_CBCSIS010000014.1"/>
</dbReference>
<sequence length="453" mass="47297">MASAKKIGLIACTGVVAGNMMGSGIALLPANLAKIGSIALWGWVIALIGAVSLAYVYARLATKNPQEGGPIAYAGEVGPAFGFQTGVLYYHANWIGNLAIGITAVSYLSTFFPILNQPVPAGIACIVIVWIFTAVNLLGGTWVSRLTTIGLVLVLIPVVGTAIFGWFWFDASTYVANWNVSHDPDSRAIINSVLLCLWAFIGVESAAVSTGMVENPQRTVPLATMCGTLLAGTVYILATQVISGMFPASQMAATGAPFAVSASTMVGGWAASVVSAFTAFACLTSLGSWMMLVGQAGARTAHDGNFPAIYGEMDKNGIPKKGLVLASLKMTALMILLTLMSSSGGKASDLFGMLTGIAVLLTMLPYFYSCIDLIRYEGANVKNLLSLIASIFGCCFVFTALLGAQSFELAGTCIISLIILMFYTRKLGAAQAAAKKSAVPGDPAPRNIKETHP</sequence>
<dbReference type="InterPro" id="IPR002293">
    <property type="entry name" value="AA/rel_permease1"/>
</dbReference>
<dbReference type="OrthoDB" id="3185104at2"/>
<evidence type="ECO:0000256" key="7">
    <source>
        <dbReference type="ARBA" id="ARBA00022989"/>
    </source>
</evidence>
<name>A0A089QZF3_PLUGE</name>
<dbReference type="AlphaFoldDB" id="A0A089QZF3"/>
<evidence type="ECO:0000256" key="9">
    <source>
        <dbReference type="SAM" id="Phobius"/>
    </source>
</evidence>
<reference evidence="10" key="2">
    <citation type="submission" date="2024-02" db="EMBL/GenBank/DDBJ databases">
        <authorList>
            <consortium name="Clinical and Environmental Microbiology Branch: Whole genome sequencing antimicrobial resistance pathogens in the healthcare setting"/>
        </authorList>
    </citation>
    <scope>NUCLEOTIDE SEQUENCE</scope>
    <source>
        <strain evidence="10">2021DK-00143</strain>
    </source>
</reference>
<comment type="similarity">
    <text evidence="2">Belongs to the amino acid-polyamine-organocation (APC) superfamily. Basic amino acid/polyamine antiporter (APA) (TC 2.A.3.2) family.</text>
</comment>
<keyword evidence="12" id="KW-1185">Reference proteome</keyword>
<dbReference type="KEGG" id="pge:LG71_07870"/>
<feature type="transmembrane region" description="Helical" evidence="9">
    <location>
        <begin position="94"/>
        <end position="115"/>
    </location>
</feature>
<gene>
    <name evidence="11" type="primary">cadB</name>
    <name evidence="11" type="ORF">ABW06_19245</name>
    <name evidence="10" type="ORF">QEG54_004450</name>
</gene>
<dbReference type="InterPro" id="IPR004754">
    <property type="entry name" value="Amino_acid_antiprt"/>
</dbReference>
<dbReference type="PATRIC" id="fig|61647.15.peg.2395"/>
<feature type="transmembrane region" description="Helical" evidence="9">
    <location>
        <begin position="189"/>
        <end position="208"/>
    </location>
</feature>
<dbReference type="GO" id="GO:0022857">
    <property type="term" value="F:transmembrane transporter activity"/>
    <property type="evidence" value="ECO:0007669"/>
    <property type="project" value="InterPro"/>
</dbReference>
<feature type="transmembrane region" description="Helical" evidence="9">
    <location>
        <begin position="220"/>
        <end position="238"/>
    </location>
</feature>
<comment type="subcellular location">
    <subcellularLocation>
        <location evidence="1">Cell membrane</location>
        <topology evidence="1">Multi-pass membrane protein</topology>
    </subcellularLocation>
</comment>
<dbReference type="EMBL" id="ABLOKC030000032">
    <property type="protein sequence ID" value="EML1473643.1"/>
    <property type="molecule type" value="Genomic_DNA"/>
</dbReference>
<evidence type="ECO:0000313" key="12">
    <source>
        <dbReference type="Proteomes" id="UP000036196"/>
    </source>
</evidence>
<evidence type="ECO:0000256" key="3">
    <source>
        <dbReference type="ARBA" id="ARBA00022448"/>
    </source>
</evidence>
<dbReference type="Pfam" id="PF13520">
    <property type="entry name" value="AA_permease_2"/>
    <property type="match status" value="1"/>
</dbReference>
<reference evidence="11 12" key="1">
    <citation type="submission" date="2015-05" db="EMBL/GenBank/DDBJ databases">
        <title>Genome sequences of Pluralibacter gergoviae.</title>
        <authorList>
            <person name="Greninger A.L."/>
            <person name="Miller S."/>
        </authorList>
    </citation>
    <scope>NUCLEOTIDE SEQUENCE [LARGE SCALE GENOMIC DNA]</scope>
    <source>
        <strain evidence="11 12">JS81F13</strain>
    </source>
</reference>
<protein>
    <submittedName>
        <fullName evidence="10">Cadaverine/lysine antiporter</fullName>
    </submittedName>
    <submittedName>
        <fullName evidence="11">Lysine/cadaverine antiporter</fullName>
    </submittedName>
</protein>
<dbReference type="EMBL" id="LDZF01000023">
    <property type="protein sequence ID" value="KMK11927.1"/>
    <property type="molecule type" value="Genomic_DNA"/>
</dbReference>
<accession>A0A089QZF3</accession>
<dbReference type="PANTHER" id="PTHR42770:SF5">
    <property type="entry name" value="CADAVERINE_LYSINE ANTIPORTER"/>
    <property type="match status" value="1"/>
</dbReference>
<keyword evidence="4" id="KW-1003">Cell membrane</keyword>
<dbReference type="NCBIfam" id="TIGR00905">
    <property type="entry name" value="2A0302"/>
    <property type="match status" value="1"/>
</dbReference>
<dbReference type="Gene3D" id="1.20.1740.10">
    <property type="entry name" value="Amino acid/polyamine transporter I"/>
    <property type="match status" value="1"/>
</dbReference>
<feature type="transmembrane region" description="Helical" evidence="9">
    <location>
        <begin position="121"/>
        <end position="139"/>
    </location>
</feature>
<comment type="caution">
    <text evidence="11">The sequence shown here is derived from an EMBL/GenBank/DDBJ whole genome shotgun (WGS) entry which is preliminary data.</text>
</comment>
<dbReference type="NCBIfam" id="NF007754">
    <property type="entry name" value="PRK10435.1"/>
    <property type="match status" value="1"/>
</dbReference>
<keyword evidence="7 9" id="KW-1133">Transmembrane helix</keyword>
<evidence type="ECO:0000256" key="5">
    <source>
        <dbReference type="ARBA" id="ARBA00022692"/>
    </source>
</evidence>
<keyword evidence="8 9" id="KW-0472">Membrane</keyword>
<evidence type="ECO:0000256" key="1">
    <source>
        <dbReference type="ARBA" id="ARBA00004651"/>
    </source>
</evidence>
<feature type="transmembrane region" description="Helical" evidence="9">
    <location>
        <begin position="258"/>
        <end position="283"/>
    </location>
</feature>
<dbReference type="InterPro" id="IPR050367">
    <property type="entry name" value="APC_superfamily"/>
</dbReference>
<feature type="transmembrane region" description="Helical" evidence="9">
    <location>
        <begin position="350"/>
        <end position="371"/>
    </location>
</feature>
<dbReference type="GO" id="GO:0006865">
    <property type="term" value="P:amino acid transport"/>
    <property type="evidence" value="ECO:0007669"/>
    <property type="project" value="UniProtKB-KW"/>
</dbReference>
<evidence type="ECO:0000313" key="10">
    <source>
        <dbReference type="EMBL" id="EML1473643.1"/>
    </source>
</evidence>
<feature type="transmembrane region" description="Helical" evidence="9">
    <location>
        <begin position="409"/>
        <end position="427"/>
    </location>
</feature>
<feature type="transmembrane region" description="Helical" evidence="9">
    <location>
        <begin position="146"/>
        <end position="169"/>
    </location>
</feature>
<dbReference type="eggNOG" id="COG0531">
    <property type="taxonomic scope" value="Bacteria"/>
</dbReference>
<dbReference type="GO" id="GO:0005886">
    <property type="term" value="C:plasma membrane"/>
    <property type="evidence" value="ECO:0007669"/>
    <property type="project" value="UniProtKB-SubCell"/>
</dbReference>
<organism evidence="11 12">
    <name type="scientific">Pluralibacter gergoviae</name>
    <name type="common">Enterobacter gergoviae</name>
    <dbReference type="NCBI Taxonomy" id="61647"/>
    <lineage>
        <taxon>Bacteria</taxon>
        <taxon>Pseudomonadati</taxon>
        <taxon>Pseudomonadota</taxon>
        <taxon>Gammaproteobacteria</taxon>
        <taxon>Enterobacterales</taxon>
        <taxon>Enterobacteriaceae</taxon>
        <taxon>Pluralibacter</taxon>
    </lineage>
</organism>
<dbReference type="PANTHER" id="PTHR42770">
    <property type="entry name" value="AMINO ACID TRANSPORTER-RELATED"/>
    <property type="match status" value="1"/>
</dbReference>
<dbReference type="STRING" id="61647.LG71_07870"/>
<evidence type="ECO:0000256" key="8">
    <source>
        <dbReference type="ARBA" id="ARBA00023136"/>
    </source>
</evidence>
<keyword evidence="5 9" id="KW-0812">Transmembrane</keyword>
<feature type="transmembrane region" description="Helical" evidence="9">
    <location>
        <begin position="383"/>
        <end position="403"/>
    </location>
</feature>
<evidence type="ECO:0000313" key="11">
    <source>
        <dbReference type="EMBL" id="KMK11927.1"/>
    </source>
</evidence>